<evidence type="ECO:0000313" key="5">
    <source>
        <dbReference type="Proteomes" id="UP000537204"/>
    </source>
</evidence>
<dbReference type="GO" id="GO:0008320">
    <property type="term" value="F:protein transmembrane transporter activity"/>
    <property type="evidence" value="ECO:0007669"/>
    <property type="project" value="TreeGrafter"/>
</dbReference>
<dbReference type="EMBL" id="JACHCE010000005">
    <property type="protein sequence ID" value="MBB5637393.1"/>
    <property type="molecule type" value="Genomic_DNA"/>
</dbReference>
<organism evidence="4 5">
    <name type="scientific">Pedobacter cryoconitis</name>
    <dbReference type="NCBI Taxonomy" id="188932"/>
    <lineage>
        <taxon>Bacteria</taxon>
        <taxon>Pseudomonadati</taxon>
        <taxon>Bacteroidota</taxon>
        <taxon>Sphingobacteriia</taxon>
        <taxon>Sphingobacteriales</taxon>
        <taxon>Sphingobacteriaceae</taxon>
        <taxon>Pedobacter</taxon>
    </lineage>
</organism>
<dbReference type="Gene3D" id="2.40.160.50">
    <property type="entry name" value="membrane protein fhac: a member of the omp85/tpsb transporter family"/>
    <property type="match status" value="1"/>
</dbReference>
<dbReference type="GO" id="GO:0046819">
    <property type="term" value="P:protein secretion by the type V secretion system"/>
    <property type="evidence" value="ECO:0007669"/>
    <property type="project" value="TreeGrafter"/>
</dbReference>
<name>A0A7W8ZP11_9SPHI</name>
<feature type="domain" description="Bacterial surface antigen (D15)" evidence="3">
    <location>
        <begin position="586"/>
        <end position="838"/>
    </location>
</feature>
<evidence type="ECO:0000256" key="1">
    <source>
        <dbReference type="ARBA" id="ARBA00004370"/>
    </source>
</evidence>
<dbReference type="RefSeq" id="WP_183883271.1">
    <property type="nucleotide sequence ID" value="NZ_JACHCE010000005.1"/>
</dbReference>
<evidence type="ECO:0000259" key="3">
    <source>
        <dbReference type="Pfam" id="PF01103"/>
    </source>
</evidence>
<comment type="caution">
    <text evidence="4">The sequence shown here is derived from an EMBL/GenBank/DDBJ whole genome shotgun (WGS) entry which is preliminary data.</text>
</comment>
<reference evidence="4 5" key="1">
    <citation type="submission" date="2020-08" db="EMBL/GenBank/DDBJ databases">
        <title>Genomic Encyclopedia of Type Strains, Phase IV (KMG-V): Genome sequencing to study the core and pangenomes of soil and plant-associated prokaryotes.</title>
        <authorList>
            <person name="Whitman W."/>
        </authorList>
    </citation>
    <scope>NUCLEOTIDE SEQUENCE [LARGE SCALE GENOMIC DNA]</scope>
    <source>
        <strain evidence="4 5">S3M1</strain>
    </source>
</reference>
<dbReference type="AlphaFoldDB" id="A0A7W8ZP11"/>
<dbReference type="InterPro" id="IPR051544">
    <property type="entry name" value="TPS_OM_transporter"/>
</dbReference>
<comment type="subcellular location">
    <subcellularLocation>
        <location evidence="1">Membrane</location>
    </subcellularLocation>
</comment>
<protein>
    <recommendedName>
        <fullName evidence="3">Bacterial surface antigen (D15) domain-containing protein</fullName>
    </recommendedName>
</protein>
<evidence type="ECO:0000256" key="2">
    <source>
        <dbReference type="ARBA" id="ARBA00023136"/>
    </source>
</evidence>
<dbReference type="PANTHER" id="PTHR34597:SF3">
    <property type="entry name" value="OUTER MEMBRANE TRANSPORTER CDIB"/>
    <property type="match status" value="1"/>
</dbReference>
<evidence type="ECO:0000313" key="4">
    <source>
        <dbReference type="EMBL" id="MBB5637393.1"/>
    </source>
</evidence>
<dbReference type="Pfam" id="PF01103">
    <property type="entry name" value="Omp85"/>
    <property type="match status" value="1"/>
</dbReference>
<dbReference type="InterPro" id="IPR000184">
    <property type="entry name" value="Bac_surfAg_D15"/>
</dbReference>
<keyword evidence="2" id="KW-0472">Membrane</keyword>
<dbReference type="GO" id="GO:0019867">
    <property type="term" value="C:outer membrane"/>
    <property type="evidence" value="ECO:0007669"/>
    <property type="project" value="InterPro"/>
</dbReference>
<accession>A0A7W8ZP11</accession>
<sequence>MHIIPRKYKIEANPAVLLITLSFFLPFLTNAQQQRTKDSITVAISPAYDSVSKTHRFFLGENYRKLWATPVRMRIVDLQKEHGGMKVIQLGGGMQTRSLRLEDASGREWALRTIQKYPERGLPKNLRATIAKDIVQDQISTGHPFSALIVPPLADALDIPHANPEIVYIGDDPGLGEYRKDFANAAYLLEERMPAGYEKSDNTIKAQRKAEEDNDTHIEQKLVLRARLLDFIVGDWDRHEDNWRWLKIEDKKKDEKVYIPVPRDRDKVFYKTSGVFPWILSHQWLKANLQPYDPEIRAVDQWNFNQRYFDRYFLSGLSEKDWKEEISYVQEKLTSAILRKAMLLMPANIFAEGGEETLKIMIARKDNLEKSALAYYRFLAITVEIPASDKREYFEVRHKKNGNIELTVNNIKKNGETGRKLYHRTFDHKLTREIRLYGMGGDDVFEVTGETKSPITVRMIGGDGKDRFEISKDLKNKSNTYVYDRSDQENEIPSPSLAKLLLSTDTAVNQYNKKSFVFDQFGPLFHVNYNIDQGIQAGAGLILEKQGFRKSPYASHQEFWVDYSTGRQSFILSYAGDFKKAIGNTDFKINANFLGPNNLSNFFGLGNETLFIKDDPKGMSYYRNRYDYLTADFQLYKKIDKWTIGGGLATEFYTSSRQGNEHRFLNDFNQTNPEESVFNDRVYAGLVTEVKYDSRDNIAIPKKGMYWNTRITANQQLNTDHERYGKIQSEFRYYINPGHSGFVIANRLGGGTTLGNPEFFQQMQLGGVHNLRGFHTNRFTGKSMLYYNLDLRLKLFDFTSYIVPGSVGLLGFNDVGRVWMPGQSSNQWHHGYGGGLYIVPADLILIQAAVGFSKESTMPYISIGFNF</sequence>
<dbReference type="PANTHER" id="PTHR34597">
    <property type="entry name" value="SLR1661 PROTEIN"/>
    <property type="match status" value="1"/>
</dbReference>
<dbReference type="GO" id="GO:0098046">
    <property type="term" value="C:type V protein secretion system complex"/>
    <property type="evidence" value="ECO:0007669"/>
    <property type="project" value="TreeGrafter"/>
</dbReference>
<proteinExistence type="predicted"/>
<gene>
    <name evidence="4" type="ORF">HDE68_003308</name>
</gene>
<dbReference type="Proteomes" id="UP000537204">
    <property type="component" value="Unassembled WGS sequence"/>
</dbReference>